<keyword evidence="1" id="KW-1133">Transmembrane helix</keyword>
<keyword evidence="1" id="KW-0472">Membrane</keyword>
<protein>
    <submittedName>
        <fullName evidence="2">Uncharacterized protein</fullName>
    </submittedName>
</protein>
<evidence type="ECO:0000313" key="2">
    <source>
        <dbReference type="EMBL" id="KKM77968.1"/>
    </source>
</evidence>
<name>A0A0F9K7L4_9ZZZZ</name>
<comment type="caution">
    <text evidence="2">The sequence shown here is derived from an EMBL/GenBank/DDBJ whole genome shotgun (WGS) entry which is preliminary data.</text>
</comment>
<dbReference type="EMBL" id="LAZR01008565">
    <property type="protein sequence ID" value="KKM77968.1"/>
    <property type="molecule type" value="Genomic_DNA"/>
</dbReference>
<organism evidence="2">
    <name type="scientific">marine sediment metagenome</name>
    <dbReference type="NCBI Taxonomy" id="412755"/>
    <lineage>
        <taxon>unclassified sequences</taxon>
        <taxon>metagenomes</taxon>
        <taxon>ecological metagenomes</taxon>
    </lineage>
</organism>
<accession>A0A0F9K7L4</accession>
<gene>
    <name evidence="2" type="ORF">LCGC14_1364720</name>
</gene>
<dbReference type="AlphaFoldDB" id="A0A0F9K7L4"/>
<evidence type="ECO:0000256" key="1">
    <source>
        <dbReference type="SAM" id="Phobius"/>
    </source>
</evidence>
<sequence>MKYIILPLEKVVKYDVKGFAYLKCPICETRNLHTQLCGSNTMIIYCSKDNIHFRFSAGELWEIDYSLFALDMFEYYEKQKKILNILFVKGLITWVNMIEALHFASQELQGGS</sequence>
<keyword evidence="1" id="KW-0812">Transmembrane</keyword>
<proteinExistence type="predicted"/>
<reference evidence="2" key="1">
    <citation type="journal article" date="2015" name="Nature">
        <title>Complex archaea that bridge the gap between prokaryotes and eukaryotes.</title>
        <authorList>
            <person name="Spang A."/>
            <person name="Saw J.H."/>
            <person name="Jorgensen S.L."/>
            <person name="Zaremba-Niedzwiedzka K."/>
            <person name="Martijn J."/>
            <person name="Lind A.E."/>
            <person name="van Eijk R."/>
            <person name="Schleper C."/>
            <person name="Guy L."/>
            <person name="Ettema T.J."/>
        </authorList>
    </citation>
    <scope>NUCLEOTIDE SEQUENCE</scope>
</reference>
<feature type="transmembrane region" description="Helical" evidence="1">
    <location>
        <begin position="82"/>
        <end position="104"/>
    </location>
</feature>